<dbReference type="Pfam" id="PF01757">
    <property type="entry name" value="Acyl_transf_3"/>
    <property type="match status" value="1"/>
</dbReference>
<organism evidence="9 10">
    <name type="scientific">Chitinophaga defluvii</name>
    <dbReference type="NCBI Taxonomy" id="3163343"/>
    <lineage>
        <taxon>Bacteria</taxon>
        <taxon>Pseudomonadati</taxon>
        <taxon>Bacteroidota</taxon>
        <taxon>Chitinophagia</taxon>
        <taxon>Chitinophagales</taxon>
        <taxon>Chitinophagaceae</taxon>
        <taxon>Chitinophaga</taxon>
    </lineage>
</organism>
<dbReference type="InterPro" id="IPR002656">
    <property type="entry name" value="Acyl_transf_3_dom"/>
</dbReference>
<keyword evidence="5 7" id="KW-1133">Transmembrane helix</keyword>
<proteinExistence type="inferred from homology"/>
<keyword evidence="9" id="KW-0012">Acyltransferase</keyword>
<evidence type="ECO:0000256" key="7">
    <source>
        <dbReference type="SAM" id="Phobius"/>
    </source>
</evidence>
<evidence type="ECO:0000313" key="10">
    <source>
        <dbReference type="Proteomes" id="UP001549749"/>
    </source>
</evidence>
<comment type="caution">
    <text evidence="9">The sequence shown here is derived from an EMBL/GenBank/DDBJ whole genome shotgun (WGS) entry which is preliminary data.</text>
</comment>
<reference evidence="9 10" key="1">
    <citation type="submission" date="2024-06" db="EMBL/GenBank/DDBJ databases">
        <title>Chitinophaga defluvii sp. nov., isolated from municipal sewage.</title>
        <authorList>
            <person name="Zhang L."/>
        </authorList>
    </citation>
    <scope>NUCLEOTIDE SEQUENCE [LARGE SCALE GENOMIC DNA]</scope>
    <source>
        <strain evidence="9 10">H8</strain>
    </source>
</reference>
<protein>
    <submittedName>
        <fullName evidence="9">Acyltransferase</fullName>
        <ecNumber evidence="9">2.3.1.-</ecNumber>
    </submittedName>
</protein>
<dbReference type="EC" id="2.3.1.-" evidence="9"/>
<comment type="subcellular location">
    <subcellularLocation>
        <location evidence="1">Cell membrane</location>
        <topology evidence="1">Multi-pass membrane protein</topology>
    </subcellularLocation>
</comment>
<dbReference type="RefSeq" id="WP_354660044.1">
    <property type="nucleotide sequence ID" value="NZ_JBEXAC010000001.1"/>
</dbReference>
<dbReference type="Proteomes" id="UP001549749">
    <property type="component" value="Unassembled WGS sequence"/>
</dbReference>
<evidence type="ECO:0000256" key="4">
    <source>
        <dbReference type="ARBA" id="ARBA00022692"/>
    </source>
</evidence>
<keyword evidence="9" id="KW-0808">Transferase</keyword>
<evidence type="ECO:0000256" key="1">
    <source>
        <dbReference type="ARBA" id="ARBA00004651"/>
    </source>
</evidence>
<evidence type="ECO:0000256" key="6">
    <source>
        <dbReference type="ARBA" id="ARBA00023136"/>
    </source>
</evidence>
<keyword evidence="6 7" id="KW-0472">Membrane</keyword>
<keyword evidence="10" id="KW-1185">Reference proteome</keyword>
<evidence type="ECO:0000259" key="8">
    <source>
        <dbReference type="Pfam" id="PF01757"/>
    </source>
</evidence>
<comment type="similarity">
    <text evidence="2">Belongs to the acyltransferase 3 family.</text>
</comment>
<gene>
    <name evidence="9" type="ORF">ABR189_08495</name>
</gene>
<feature type="transmembrane region" description="Helical" evidence="7">
    <location>
        <begin position="261"/>
        <end position="278"/>
    </location>
</feature>
<dbReference type="PANTHER" id="PTHR40074">
    <property type="entry name" value="O-ACETYLTRANSFERASE WECH"/>
    <property type="match status" value="1"/>
</dbReference>
<feature type="transmembrane region" description="Helical" evidence="7">
    <location>
        <begin position="325"/>
        <end position="346"/>
    </location>
</feature>
<keyword evidence="4 7" id="KW-0812">Transmembrane</keyword>
<accession>A0ABV2T2Z0</accession>
<evidence type="ECO:0000256" key="5">
    <source>
        <dbReference type="ARBA" id="ARBA00022989"/>
    </source>
</evidence>
<name>A0ABV2T2Z0_9BACT</name>
<feature type="transmembrane region" description="Helical" evidence="7">
    <location>
        <begin position="103"/>
        <end position="120"/>
    </location>
</feature>
<evidence type="ECO:0000313" key="9">
    <source>
        <dbReference type="EMBL" id="MET6997406.1"/>
    </source>
</evidence>
<feature type="transmembrane region" description="Helical" evidence="7">
    <location>
        <begin position="207"/>
        <end position="224"/>
    </location>
</feature>
<sequence length="360" mass="42227">MQQVISTTPTPINVTASGMQAPAGTGKSFLNYIHYFRGISILYVVAAHPLLKWPEGDPTQRILHIIFQNSTVMFIFIAGYLFQHLSKNFEYKSYLIKKVQNVICPYLIVSIPILIYRIIYKDVPGFTLAVHPDFATFPIGRQITYYMLHGAHMQQLWFVPMISLFYLGSPLLIYMDRHPRLYWLLIPLFFVSLFIIQRAALAETFKMAAHFLSAYIFGMLLSHYKDRFMEIAKKYWLLITVLAFASVIVNFYMPAKYYDTVDYTQKILFCCFYIYWLWKLDKYVPKILGLFASLSFGIFFFHYHFVLLQRRISYMFYGHEMPGTLLNWILCYLSIIIPTVLLLLLAKRILGKNSKYFIGC</sequence>
<dbReference type="GO" id="GO:0016746">
    <property type="term" value="F:acyltransferase activity"/>
    <property type="evidence" value="ECO:0007669"/>
    <property type="project" value="UniProtKB-KW"/>
</dbReference>
<feature type="transmembrane region" description="Helical" evidence="7">
    <location>
        <begin position="287"/>
        <end position="305"/>
    </location>
</feature>
<dbReference type="PANTHER" id="PTHR40074:SF2">
    <property type="entry name" value="O-ACETYLTRANSFERASE WECH"/>
    <property type="match status" value="1"/>
</dbReference>
<keyword evidence="3" id="KW-1003">Cell membrane</keyword>
<feature type="transmembrane region" description="Helical" evidence="7">
    <location>
        <begin position="62"/>
        <end position="82"/>
    </location>
</feature>
<feature type="transmembrane region" description="Helical" evidence="7">
    <location>
        <begin position="236"/>
        <end position="255"/>
    </location>
</feature>
<evidence type="ECO:0000256" key="2">
    <source>
        <dbReference type="ARBA" id="ARBA00007400"/>
    </source>
</evidence>
<feature type="domain" description="Acyltransferase 3" evidence="8">
    <location>
        <begin position="31"/>
        <end position="343"/>
    </location>
</feature>
<dbReference type="EMBL" id="JBEXAC010000001">
    <property type="protein sequence ID" value="MET6997406.1"/>
    <property type="molecule type" value="Genomic_DNA"/>
</dbReference>
<evidence type="ECO:0000256" key="3">
    <source>
        <dbReference type="ARBA" id="ARBA00022475"/>
    </source>
</evidence>
<feature type="transmembrane region" description="Helical" evidence="7">
    <location>
        <begin position="156"/>
        <end position="174"/>
    </location>
</feature>
<feature type="transmembrane region" description="Helical" evidence="7">
    <location>
        <begin position="181"/>
        <end position="201"/>
    </location>
</feature>
<feature type="transmembrane region" description="Helical" evidence="7">
    <location>
        <begin position="29"/>
        <end position="50"/>
    </location>
</feature>